<sequence>MVRCWNNDRVTDRAHEGGTGLAGFRRYTWWAVPGTNVALLVLFTGEWILDGDVPIQPRVLSAAALVVEVAAVVVLLNGRMSAGGRSSRPRPPAGWPAAGMLAALVLAACPLALRNYGLWPIAPAIMTAVAATYLDGRPRRWLIIGAVALAALPGGAVSLAAGDGRLVYAALFPPGITAFVVWAILGPLWAWDITGRLDEARRLSAELAVKDERLRFAADLHDIQGHHLQVIALKSELAARLAEADPERATAEMREVQRLATDALRDTRAVVRGYRRTSLDDEIANATRILASAGIDARTTADPAAVTDAARHLLGLVMREATTNLLRHSRARHATIDYRVTDGVARLRVSNDGVFDAAGDASSGTGLRSLADRLVSAGGALTWTRDGGRFEVAASLPADEADQVGAAAPLEERR</sequence>
<dbReference type="PANTHER" id="PTHR24421">
    <property type="entry name" value="NITRATE/NITRITE SENSOR PROTEIN NARX-RELATED"/>
    <property type="match status" value="1"/>
</dbReference>
<organism evidence="6 7">
    <name type="scientific">Actinomadura livida</name>
    <dbReference type="NCBI Taxonomy" id="79909"/>
    <lineage>
        <taxon>Bacteria</taxon>
        <taxon>Bacillati</taxon>
        <taxon>Actinomycetota</taxon>
        <taxon>Actinomycetes</taxon>
        <taxon>Streptosporangiales</taxon>
        <taxon>Thermomonosporaceae</taxon>
        <taxon>Actinomadura</taxon>
    </lineage>
</organism>
<dbReference type="Proteomes" id="UP001501427">
    <property type="component" value="Unassembled WGS sequence"/>
</dbReference>
<reference evidence="7" key="1">
    <citation type="journal article" date="2019" name="Int. J. Syst. Evol. Microbiol.">
        <title>The Global Catalogue of Microorganisms (GCM) 10K type strain sequencing project: providing services to taxonomists for standard genome sequencing and annotation.</title>
        <authorList>
            <consortium name="The Broad Institute Genomics Platform"/>
            <consortium name="The Broad Institute Genome Sequencing Center for Infectious Disease"/>
            <person name="Wu L."/>
            <person name="Ma J."/>
        </authorList>
    </citation>
    <scope>NUCLEOTIDE SEQUENCE [LARGE SCALE GENOMIC DNA]</scope>
    <source>
        <strain evidence="7">JCM 10667</strain>
    </source>
</reference>
<dbReference type="PANTHER" id="PTHR24421:SF63">
    <property type="entry name" value="SENSOR HISTIDINE KINASE DESK"/>
    <property type="match status" value="1"/>
</dbReference>
<feature type="transmembrane region" description="Helical" evidence="4">
    <location>
        <begin position="119"/>
        <end position="134"/>
    </location>
</feature>
<proteinExistence type="predicted"/>
<dbReference type="Pfam" id="PF07730">
    <property type="entry name" value="HisKA_3"/>
    <property type="match status" value="1"/>
</dbReference>
<gene>
    <name evidence="6" type="ORF">GCM10009546_47660</name>
</gene>
<keyword evidence="2" id="KW-0418">Kinase</keyword>
<evidence type="ECO:0000256" key="1">
    <source>
        <dbReference type="ARBA" id="ARBA00022679"/>
    </source>
</evidence>
<feature type="transmembrane region" description="Helical" evidence="4">
    <location>
        <begin position="97"/>
        <end position="113"/>
    </location>
</feature>
<keyword evidence="1" id="KW-0808">Transferase</keyword>
<dbReference type="EMBL" id="BAAAHD010000047">
    <property type="protein sequence ID" value="GAA0579681.1"/>
    <property type="molecule type" value="Genomic_DNA"/>
</dbReference>
<evidence type="ECO:0000256" key="4">
    <source>
        <dbReference type="SAM" id="Phobius"/>
    </source>
</evidence>
<feature type="transmembrane region" description="Helical" evidence="4">
    <location>
        <begin position="55"/>
        <end position="76"/>
    </location>
</feature>
<feature type="transmembrane region" description="Helical" evidence="4">
    <location>
        <begin position="167"/>
        <end position="191"/>
    </location>
</feature>
<keyword evidence="4" id="KW-1133">Transmembrane helix</keyword>
<evidence type="ECO:0000259" key="5">
    <source>
        <dbReference type="Pfam" id="PF07730"/>
    </source>
</evidence>
<evidence type="ECO:0000313" key="6">
    <source>
        <dbReference type="EMBL" id="GAA0579681.1"/>
    </source>
</evidence>
<feature type="transmembrane region" description="Helical" evidence="4">
    <location>
        <begin position="141"/>
        <end position="161"/>
    </location>
</feature>
<feature type="transmembrane region" description="Helical" evidence="4">
    <location>
        <begin position="27"/>
        <end position="49"/>
    </location>
</feature>
<evidence type="ECO:0000256" key="2">
    <source>
        <dbReference type="ARBA" id="ARBA00022777"/>
    </source>
</evidence>
<dbReference type="SUPFAM" id="SSF55874">
    <property type="entry name" value="ATPase domain of HSP90 chaperone/DNA topoisomerase II/histidine kinase"/>
    <property type="match status" value="1"/>
</dbReference>
<dbReference type="CDD" id="cd16917">
    <property type="entry name" value="HATPase_UhpB-NarQ-NarX-like"/>
    <property type="match status" value="1"/>
</dbReference>
<comment type="caution">
    <text evidence="6">The sequence shown here is derived from an EMBL/GenBank/DDBJ whole genome shotgun (WGS) entry which is preliminary data.</text>
</comment>
<dbReference type="InterPro" id="IPR036890">
    <property type="entry name" value="HATPase_C_sf"/>
</dbReference>
<keyword evidence="7" id="KW-1185">Reference proteome</keyword>
<keyword evidence="3" id="KW-0902">Two-component regulatory system</keyword>
<protein>
    <recommendedName>
        <fullName evidence="5">Signal transduction histidine kinase subgroup 3 dimerisation and phosphoacceptor domain-containing protein</fullName>
    </recommendedName>
</protein>
<evidence type="ECO:0000313" key="7">
    <source>
        <dbReference type="Proteomes" id="UP001501427"/>
    </source>
</evidence>
<keyword evidence="4" id="KW-0812">Transmembrane</keyword>
<dbReference type="Gene3D" id="1.20.5.1930">
    <property type="match status" value="1"/>
</dbReference>
<accession>A0ABP3Q4L8</accession>
<evidence type="ECO:0000256" key="3">
    <source>
        <dbReference type="ARBA" id="ARBA00023012"/>
    </source>
</evidence>
<dbReference type="InterPro" id="IPR011712">
    <property type="entry name" value="Sig_transdc_His_kin_sub3_dim/P"/>
</dbReference>
<feature type="domain" description="Signal transduction histidine kinase subgroup 3 dimerisation and phosphoacceptor" evidence="5">
    <location>
        <begin position="212"/>
        <end position="278"/>
    </location>
</feature>
<dbReference type="Gene3D" id="3.30.565.10">
    <property type="entry name" value="Histidine kinase-like ATPase, C-terminal domain"/>
    <property type="match status" value="1"/>
</dbReference>
<dbReference type="InterPro" id="IPR050482">
    <property type="entry name" value="Sensor_HK_TwoCompSys"/>
</dbReference>
<keyword evidence="4" id="KW-0472">Membrane</keyword>
<name>A0ABP3Q4L8_9ACTN</name>